<dbReference type="GO" id="GO:0000978">
    <property type="term" value="F:RNA polymerase II cis-regulatory region sequence-specific DNA binding"/>
    <property type="evidence" value="ECO:0007669"/>
    <property type="project" value="TreeGrafter"/>
</dbReference>
<evidence type="ECO:0000259" key="11">
    <source>
        <dbReference type="PROSITE" id="PS50157"/>
    </source>
</evidence>
<dbReference type="SUPFAM" id="SSF109640">
    <property type="entry name" value="KRAB domain (Kruppel-associated box)"/>
    <property type="match status" value="1"/>
</dbReference>
<comment type="caution">
    <text evidence="14">The sequence shown here is derived from an EMBL/GenBank/DDBJ whole genome shotgun (WGS) entry which is preliminary data.</text>
</comment>
<feature type="domain" description="C2H2-type" evidence="11">
    <location>
        <begin position="218"/>
        <end position="240"/>
    </location>
</feature>
<keyword evidence="5 8" id="KW-0863">Zinc-finger</keyword>
<keyword evidence="10" id="KW-0472">Membrane</keyword>
<dbReference type="PROSITE" id="PS50805">
    <property type="entry name" value="KRAB"/>
    <property type="match status" value="1"/>
</dbReference>
<evidence type="ECO:0000259" key="13">
    <source>
        <dbReference type="PROSITE" id="PS50806"/>
    </source>
</evidence>
<dbReference type="PANTHER" id="PTHR24384">
    <property type="entry name" value="FINGER PUTATIVE TRANSCRIPTION FACTOR FAMILY-RELATED"/>
    <property type="match status" value="1"/>
</dbReference>
<feature type="region of interest" description="Disordered" evidence="9">
    <location>
        <begin position="503"/>
        <end position="560"/>
    </location>
</feature>
<dbReference type="AlphaFoldDB" id="A0AAV6ZAK2"/>
<dbReference type="Pfam" id="PF01352">
    <property type="entry name" value="KRAB"/>
    <property type="match status" value="1"/>
</dbReference>
<feature type="domain" description="C2H2-type" evidence="11">
    <location>
        <begin position="298"/>
        <end position="325"/>
    </location>
</feature>
<dbReference type="EMBL" id="WNYA01001176">
    <property type="protein sequence ID" value="KAG8546226.1"/>
    <property type="molecule type" value="Genomic_DNA"/>
</dbReference>
<dbReference type="PROSITE" id="PS50157">
    <property type="entry name" value="ZINC_FINGER_C2H2_2"/>
    <property type="match status" value="8"/>
</dbReference>
<proteinExistence type="inferred from homology"/>
<evidence type="ECO:0000256" key="8">
    <source>
        <dbReference type="PROSITE-ProRule" id="PRU00042"/>
    </source>
</evidence>
<evidence type="ECO:0000256" key="4">
    <source>
        <dbReference type="ARBA" id="ARBA00022737"/>
    </source>
</evidence>
<dbReference type="Gene3D" id="3.30.160.60">
    <property type="entry name" value="Classic Zinc Finger"/>
    <property type="match status" value="6"/>
</dbReference>
<dbReference type="SUPFAM" id="SSF57667">
    <property type="entry name" value="beta-beta-alpha zinc fingers"/>
    <property type="match status" value="4"/>
</dbReference>
<dbReference type="FunFam" id="3.30.160.60:FF:000710">
    <property type="entry name" value="Zinc finger protein 768"/>
    <property type="match status" value="1"/>
</dbReference>
<evidence type="ECO:0000313" key="15">
    <source>
        <dbReference type="Proteomes" id="UP000824782"/>
    </source>
</evidence>
<feature type="domain" description="C2H2-type" evidence="11">
    <location>
        <begin position="454"/>
        <end position="481"/>
    </location>
</feature>
<keyword evidence="6" id="KW-0862">Zinc</keyword>
<feature type="compositionally biased region" description="Polar residues" evidence="9">
    <location>
        <begin position="508"/>
        <end position="524"/>
    </location>
</feature>
<evidence type="ECO:0000256" key="1">
    <source>
        <dbReference type="ARBA" id="ARBA00004123"/>
    </source>
</evidence>
<evidence type="ECO:0000313" key="14">
    <source>
        <dbReference type="EMBL" id="KAG8546226.1"/>
    </source>
</evidence>
<organism evidence="14 15">
    <name type="scientific">Engystomops pustulosus</name>
    <name type="common">Tungara frog</name>
    <name type="synonym">Physalaemus pustulosus</name>
    <dbReference type="NCBI Taxonomy" id="76066"/>
    <lineage>
        <taxon>Eukaryota</taxon>
        <taxon>Metazoa</taxon>
        <taxon>Chordata</taxon>
        <taxon>Craniata</taxon>
        <taxon>Vertebrata</taxon>
        <taxon>Euteleostomi</taxon>
        <taxon>Amphibia</taxon>
        <taxon>Batrachia</taxon>
        <taxon>Anura</taxon>
        <taxon>Neobatrachia</taxon>
        <taxon>Hyloidea</taxon>
        <taxon>Leptodactylidae</taxon>
        <taxon>Leiuperinae</taxon>
        <taxon>Engystomops</taxon>
    </lineage>
</organism>
<dbReference type="Pfam" id="PF00096">
    <property type="entry name" value="zf-C2H2"/>
    <property type="match status" value="6"/>
</dbReference>
<feature type="transmembrane region" description="Helical" evidence="10">
    <location>
        <begin position="12"/>
        <end position="30"/>
    </location>
</feature>
<evidence type="ECO:0000256" key="2">
    <source>
        <dbReference type="ARBA" id="ARBA00006991"/>
    </source>
</evidence>
<name>A0AAV6ZAK2_ENGPU</name>
<dbReference type="InterPro" id="IPR036236">
    <property type="entry name" value="Znf_C2H2_sf"/>
</dbReference>
<dbReference type="InterPro" id="IPR050752">
    <property type="entry name" value="C2H2-ZF_domain"/>
</dbReference>
<dbReference type="FunFam" id="3.30.160.60:FF:000340">
    <property type="entry name" value="zinc finger protein 473 isoform X1"/>
    <property type="match status" value="1"/>
</dbReference>
<dbReference type="PANTHER" id="PTHR24384:SF218">
    <property type="entry name" value="ZINC FINGER PROTEIN 502"/>
    <property type="match status" value="1"/>
</dbReference>
<dbReference type="Gene3D" id="6.10.140.140">
    <property type="match status" value="1"/>
</dbReference>
<dbReference type="GO" id="GO:0005634">
    <property type="term" value="C:nucleus"/>
    <property type="evidence" value="ECO:0007669"/>
    <property type="project" value="UniProtKB-SubCell"/>
</dbReference>
<dbReference type="InterPro" id="IPR013087">
    <property type="entry name" value="Znf_C2H2_type"/>
</dbReference>
<dbReference type="PROSITE" id="PS50806">
    <property type="entry name" value="KRAB_RELATED"/>
    <property type="match status" value="1"/>
</dbReference>
<evidence type="ECO:0000256" key="10">
    <source>
        <dbReference type="SAM" id="Phobius"/>
    </source>
</evidence>
<evidence type="ECO:0000256" key="9">
    <source>
        <dbReference type="SAM" id="MobiDB-lite"/>
    </source>
</evidence>
<evidence type="ECO:0000256" key="7">
    <source>
        <dbReference type="ARBA" id="ARBA00023242"/>
    </source>
</evidence>
<feature type="domain" description="C2H2-type" evidence="11">
    <location>
        <begin position="428"/>
        <end position="451"/>
    </location>
</feature>
<feature type="domain" description="C2H2-type" evidence="11">
    <location>
        <begin position="245"/>
        <end position="267"/>
    </location>
</feature>
<dbReference type="SMART" id="SM00349">
    <property type="entry name" value="KRAB"/>
    <property type="match status" value="1"/>
</dbReference>
<protein>
    <submittedName>
        <fullName evidence="14">Uncharacterized protein</fullName>
    </submittedName>
</protein>
<keyword evidence="4" id="KW-0677">Repeat</keyword>
<sequence length="594" mass="68271">MDPISRSPAAVYWGSLWLCPLFWSHIFFVFQMHLTFEDVAVYFTEEEWRNLGQDQRELYREVMKENYENLRFLGLVLEPPALFRQIEEWENPGKTNHRKHEKPQLCSSTASRKPSAVSPKTKDSMAAQTITNNTSNRCLVPNESEPQSEVVDDISALKKKLKDLEPKCLLCRGVFRCYCILGKVKNHKPFSCVDCGKGYSQEWHLLAHQRCHYRGQPYKCSLCEKSFKKPAHLRKHQKTHQVIEYKCTRCQEVFQSDKDLKEHGAVHIIVKCCKKCCQTFSSPLDLKLHLKEAHPQSFECPLCHQQFGSKAALMSHQRKHMGDEGYKCHKCARVYTRLPYLLRHVQVHDKEQAGDLQPKSPMIEPVNDSCPSPPPTQDEAPSVSGPQEAAPSSVIPSHHIPAVIPAKDHGQKCQKKKRIKRSSMEKSFRCKECRKCFRHESALIRHQLSHSLAIVCPDCGQRFGKMLDFFLHRSKHKRRRPYKCRICGRTFGLQYLLHLHQTTHGGTKSTRNSPLRSKATSPNTRRFKAPSSLLLHQNSHRTKATRSPSKASSPDVCNIRISPNSKKKPCQEAGACKDYVKRVCYRPCDSTHTV</sequence>
<evidence type="ECO:0000259" key="12">
    <source>
        <dbReference type="PROSITE" id="PS50805"/>
    </source>
</evidence>
<feature type="domain" description="C2H2-type" evidence="11">
    <location>
        <begin position="190"/>
        <end position="217"/>
    </location>
</feature>
<dbReference type="SMART" id="SM00355">
    <property type="entry name" value="ZnF_C2H2"/>
    <property type="match status" value="9"/>
</dbReference>
<dbReference type="Proteomes" id="UP000824782">
    <property type="component" value="Unassembled WGS sequence"/>
</dbReference>
<dbReference type="CDD" id="cd07765">
    <property type="entry name" value="KRAB_A-box"/>
    <property type="match status" value="1"/>
</dbReference>
<comment type="subcellular location">
    <subcellularLocation>
        <location evidence="1">Nucleus</location>
    </subcellularLocation>
</comment>
<gene>
    <name evidence="14" type="ORF">GDO81_019420</name>
</gene>
<feature type="domain" description="C2H2-type" evidence="11">
    <location>
        <begin position="326"/>
        <end position="353"/>
    </location>
</feature>
<dbReference type="GO" id="GO:0008270">
    <property type="term" value="F:zinc ion binding"/>
    <property type="evidence" value="ECO:0007669"/>
    <property type="project" value="UniProtKB-KW"/>
</dbReference>
<keyword evidence="3" id="KW-0479">Metal-binding</keyword>
<feature type="region of interest" description="Disordered" evidence="9">
    <location>
        <begin position="351"/>
        <end position="392"/>
    </location>
</feature>
<keyword evidence="15" id="KW-1185">Reference proteome</keyword>
<dbReference type="PROSITE" id="PS00028">
    <property type="entry name" value="ZINC_FINGER_C2H2_1"/>
    <property type="match status" value="8"/>
</dbReference>
<feature type="domain" description="C2H2-type" evidence="11">
    <location>
        <begin position="482"/>
        <end position="509"/>
    </location>
</feature>
<evidence type="ECO:0000256" key="6">
    <source>
        <dbReference type="ARBA" id="ARBA00022833"/>
    </source>
</evidence>
<feature type="region of interest" description="Disordered" evidence="9">
    <location>
        <begin position="93"/>
        <end position="124"/>
    </location>
</feature>
<keyword evidence="10" id="KW-1133">Transmembrane helix</keyword>
<dbReference type="InterPro" id="IPR001909">
    <property type="entry name" value="KRAB"/>
</dbReference>
<dbReference type="GO" id="GO:0000981">
    <property type="term" value="F:DNA-binding transcription factor activity, RNA polymerase II-specific"/>
    <property type="evidence" value="ECO:0007669"/>
    <property type="project" value="TreeGrafter"/>
</dbReference>
<feature type="domain" description="KRAB" evidence="12">
    <location>
        <begin position="34"/>
        <end position="105"/>
    </location>
</feature>
<comment type="similarity">
    <text evidence="2">Belongs to the krueppel C2H2-type zinc-finger protein family.</text>
</comment>
<dbReference type="FunFam" id="3.30.160.60:FF:000145">
    <property type="entry name" value="Zinc finger protein 574"/>
    <property type="match status" value="1"/>
</dbReference>
<accession>A0AAV6ZAK2</accession>
<dbReference type="InterPro" id="IPR036051">
    <property type="entry name" value="KRAB_dom_sf"/>
</dbReference>
<keyword evidence="7" id="KW-0539">Nucleus</keyword>
<feature type="domain" description="KRAB-related" evidence="13">
    <location>
        <begin position="31"/>
        <end position="95"/>
    </location>
</feature>
<evidence type="ECO:0000256" key="3">
    <source>
        <dbReference type="ARBA" id="ARBA00022723"/>
    </source>
</evidence>
<reference evidence="14" key="1">
    <citation type="thesis" date="2020" institute="ProQuest LLC" country="789 East Eisenhower Parkway, Ann Arbor, MI, USA">
        <title>Comparative Genomics and Chromosome Evolution.</title>
        <authorList>
            <person name="Mudd A.B."/>
        </authorList>
    </citation>
    <scope>NUCLEOTIDE SEQUENCE</scope>
    <source>
        <strain evidence="14">237g6f4</strain>
        <tissue evidence="14">Blood</tissue>
    </source>
</reference>
<evidence type="ECO:0000256" key="5">
    <source>
        <dbReference type="ARBA" id="ARBA00022771"/>
    </source>
</evidence>
<dbReference type="InterPro" id="IPR003655">
    <property type="entry name" value="aKRAB"/>
</dbReference>
<keyword evidence="10" id="KW-0812">Transmembrane</keyword>